<protein>
    <submittedName>
        <fullName evidence="1">Uncharacterized protein</fullName>
    </submittedName>
</protein>
<name>A0A0B7BW44_9EUPU</name>
<organism evidence="1">
    <name type="scientific">Arion vulgaris</name>
    <dbReference type="NCBI Taxonomy" id="1028688"/>
    <lineage>
        <taxon>Eukaryota</taxon>
        <taxon>Metazoa</taxon>
        <taxon>Spiralia</taxon>
        <taxon>Lophotrochozoa</taxon>
        <taxon>Mollusca</taxon>
        <taxon>Gastropoda</taxon>
        <taxon>Heterobranchia</taxon>
        <taxon>Euthyneura</taxon>
        <taxon>Panpulmonata</taxon>
        <taxon>Eupulmonata</taxon>
        <taxon>Stylommatophora</taxon>
        <taxon>Helicina</taxon>
        <taxon>Arionoidea</taxon>
        <taxon>Arionidae</taxon>
        <taxon>Arion</taxon>
    </lineage>
</organism>
<reference evidence="1" key="1">
    <citation type="submission" date="2014-12" db="EMBL/GenBank/DDBJ databases">
        <title>Insight into the proteome of Arion vulgaris.</title>
        <authorList>
            <person name="Aradska J."/>
            <person name="Bulat T."/>
            <person name="Smidak R."/>
            <person name="Sarate P."/>
            <person name="Gangsoo J."/>
            <person name="Sialana F."/>
            <person name="Bilban M."/>
            <person name="Lubec G."/>
        </authorList>
    </citation>
    <scope>NUCLEOTIDE SEQUENCE</scope>
    <source>
        <tissue evidence="1">Skin</tissue>
    </source>
</reference>
<dbReference type="EMBL" id="HACG01049711">
    <property type="protein sequence ID" value="CEK96576.1"/>
    <property type="molecule type" value="Transcribed_RNA"/>
</dbReference>
<evidence type="ECO:0000313" key="1">
    <source>
        <dbReference type="EMBL" id="CEK96576.1"/>
    </source>
</evidence>
<accession>A0A0B7BW44</accession>
<sequence length="64" mass="7382">MFILLFNCSEITRILFYDFTDTKVRDTLFCDQIVEDSSVGRGIIPKMFASLCRCASLPLYIGHR</sequence>
<dbReference type="AlphaFoldDB" id="A0A0B7BW44"/>
<gene>
    <name evidence="1" type="primary">ORF212585</name>
</gene>
<proteinExistence type="predicted"/>